<accession>A0A1L9SFZ0</accession>
<keyword evidence="4" id="KW-1185">Reference proteome</keyword>
<dbReference type="RefSeq" id="XP_022580695.1">
    <property type="nucleotide sequence ID" value="XM_022723212.1"/>
</dbReference>
<name>A0A1L9SFZ0_9EURO</name>
<feature type="transmembrane region" description="Helical" evidence="2">
    <location>
        <begin position="6"/>
        <end position="27"/>
    </location>
</feature>
<feature type="region of interest" description="Disordered" evidence="1">
    <location>
        <begin position="236"/>
        <end position="259"/>
    </location>
</feature>
<reference evidence="4" key="1">
    <citation type="journal article" date="2017" name="Genome Biol.">
        <title>Comparative genomics reveals high biological diversity and specific adaptations in the industrially and medically important fungal genus Aspergillus.</title>
        <authorList>
            <person name="de Vries R.P."/>
            <person name="Riley R."/>
            <person name="Wiebenga A."/>
            <person name="Aguilar-Osorio G."/>
            <person name="Amillis S."/>
            <person name="Uchima C.A."/>
            <person name="Anderluh G."/>
            <person name="Asadollahi M."/>
            <person name="Askin M."/>
            <person name="Barry K."/>
            <person name="Battaglia E."/>
            <person name="Bayram O."/>
            <person name="Benocci T."/>
            <person name="Braus-Stromeyer S.A."/>
            <person name="Caldana C."/>
            <person name="Canovas D."/>
            <person name="Cerqueira G.C."/>
            <person name="Chen F."/>
            <person name="Chen W."/>
            <person name="Choi C."/>
            <person name="Clum A."/>
            <person name="Dos Santos R.A."/>
            <person name="Damasio A.R."/>
            <person name="Diallinas G."/>
            <person name="Emri T."/>
            <person name="Fekete E."/>
            <person name="Flipphi M."/>
            <person name="Freyberg S."/>
            <person name="Gallo A."/>
            <person name="Gournas C."/>
            <person name="Habgood R."/>
            <person name="Hainaut M."/>
            <person name="Harispe M.L."/>
            <person name="Henrissat B."/>
            <person name="Hilden K.S."/>
            <person name="Hope R."/>
            <person name="Hossain A."/>
            <person name="Karabika E."/>
            <person name="Karaffa L."/>
            <person name="Karanyi Z."/>
            <person name="Krasevec N."/>
            <person name="Kuo A."/>
            <person name="Kusch H."/>
            <person name="LaButti K."/>
            <person name="Lagendijk E.L."/>
            <person name="Lapidus A."/>
            <person name="Levasseur A."/>
            <person name="Lindquist E."/>
            <person name="Lipzen A."/>
            <person name="Logrieco A.F."/>
            <person name="MacCabe A."/>
            <person name="Maekelae M.R."/>
            <person name="Malavazi I."/>
            <person name="Melin P."/>
            <person name="Meyer V."/>
            <person name="Mielnichuk N."/>
            <person name="Miskei M."/>
            <person name="Molnar A.P."/>
            <person name="Mule G."/>
            <person name="Ngan C.Y."/>
            <person name="Orejas M."/>
            <person name="Orosz E."/>
            <person name="Ouedraogo J.P."/>
            <person name="Overkamp K.M."/>
            <person name="Park H.-S."/>
            <person name="Perrone G."/>
            <person name="Piumi F."/>
            <person name="Punt P.J."/>
            <person name="Ram A.F."/>
            <person name="Ramon A."/>
            <person name="Rauscher S."/>
            <person name="Record E."/>
            <person name="Riano-Pachon D.M."/>
            <person name="Robert V."/>
            <person name="Roehrig J."/>
            <person name="Ruller R."/>
            <person name="Salamov A."/>
            <person name="Salih N.S."/>
            <person name="Samson R.A."/>
            <person name="Sandor E."/>
            <person name="Sanguinetti M."/>
            <person name="Schuetze T."/>
            <person name="Sepcic K."/>
            <person name="Shelest E."/>
            <person name="Sherlock G."/>
            <person name="Sophianopoulou V."/>
            <person name="Squina F.M."/>
            <person name="Sun H."/>
            <person name="Susca A."/>
            <person name="Todd R.B."/>
            <person name="Tsang A."/>
            <person name="Unkles S.E."/>
            <person name="van de Wiele N."/>
            <person name="van Rossen-Uffink D."/>
            <person name="Oliveira J.V."/>
            <person name="Vesth T.C."/>
            <person name="Visser J."/>
            <person name="Yu J.-H."/>
            <person name="Zhou M."/>
            <person name="Andersen M.R."/>
            <person name="Archer D.B."/>
            <person name="Baker S.E."/>
            <person name="Benoit I."/>
            <person name="Brakhage A.A."/>
            <person name="Braus G.H."/>
            <person name="Fischer R."/>
            <person name="Frisvad J.C."/>
            <person name="Goldman G.H."/>
            <person name="Houbraken J."/>
            <person name="Oakley B."/>
            <person name="Pocsi I."/>
            <person name="Scazzocchio C."/>
            <person name="Seiboth B."/>
            <person name="vanKuyk P.A."/>
            <person name="Wortman J."/>
            <person name="Dyer P.S."/>
            <person name="Grigoriev I.V."/>
        </authorList>
    </citation>
    <scope>NUCLEOTIDE SEQUENCE [LARGE SCALE GENOMIC DNA]</scope>
    <source>
        <strain evidence="4">CBS 506.65</strain>
    </source>
</reference>
<proteinExistence type="predicted"/>
<dbReference type="VEuPathDB" id="FungiDB:ASPZODRAFT_133189"/>
<evidence type="ECO:0000313" key="4">
    <source>
        <dbReference type="Proteomes" id="UP000184188"/>
    </source>
</evidence>
<evidence type="ECO:0000256" key="2">
    <source>
        <dbReference type="SAM" id="Phobius"/>
    </source>
</evidence>
<keyword evidence="2" id="KW-0472">Membrane</keyword>
<dbReference type="GeneID" id="34609677"/>
<gene>
    <name evidence="3" type="ORF">ASPZODRAFT_133189</name>
</gene>
<sequence length="259" mass="29122">MDLQGLLIGMLVMSVLLVLPIMIRDWYGLANAIGMGMSVLVRRFVVEDLRETLDHSAVESIRTQRGAEKVQALIVMPDGTLVTVNTPRGIMVDCFTRMKPNHQHRIRRSVIRTCGWLGFGIQVVTLGICSLTVQLYTIALLIGGSVFLVRGIGADNSILGRRLSIKTQILQDPDRRLSAYSRLDLQVSQEEFLIRLGMMPQRENTVFWEEYTRARAVFHHRHEDTKQDMFSATTDAKEMTNSSGLSSRTSTISINSVVE</sequence>
<dbReference type="OrthoDB" id="5422688at2759"/>
<feature type="transmembrane region" description="Helical" evidence="2">
    <location>
        <begin position="109"/>
        <end position="128"/>
    </location>
</feature>
<feature type="compositionally biased region" description="Low complexity" evidence="1">
    <location>
        <begin position="240"/>
        <end position="253"/>
    </location>
</feature>
<evidence type="ECO:0000313" key="3">
    <source>
        <dbReference type="EMBL" id="OJJ46185.1"/>
    </source>
</evidence>
<protein>
    <submittedName>
        <fullName evidence="3">Uncharacterized protein</fullName>
    </submittedName>
</protein>
<dbReference type="AlphaFoldDB" id="A0A1L9SFZ0"/>
<dbReference type="Proteomes" id="UP000184188">
    <property type="component" value="Unassembled WGS sequence"/>
</dbReference>
<keyword evidence="2" id="KW-0812">Transmembrane</keyword>
<keyword evidence="2" id="KW-1133">Transmembrane helix</keyword>
<evidence type="ECO:0000256" key="1">
    <source>
        <dbReference type="SAM" id="MobiDB-lite"/>
    </source>
</evidence>
<dbReference type="EMBL" id="KV878343">
    <property type="protein sequence ID" value="OJJ46185.1"/>
    <property type="molecule type" value="Genomic_DNA"/>
</dbReference>
<organism evidence="3 4">
    <name type="scientific">Penicilliopsis zonata CBS 506.65</name>
    <dbReference type="NCBI Taxonomy" id="1073090"/>
    <lineage>
        <taxon>Eukaryota</taxon>
        <taxon>Fungi</taxon>
        <taxon>Dikarya</taxon>
        <taxon>Ascomycota</taxon>
        <taxon>Pezizomycotina</taxon>
        <taxon>Eurotiomycetes</taxon>
        <taxon>Eurotiomycetidae</taxon>
        <taxon>Eurotiales</taxon>
        <taxon>Aspergillaceae</taxon>
        <taxon>Penicilliopsis</taxon>
    </lineage>
</organism>